<keyword evidence="1" id="KW-0677">Repeat</keyword>
<gene>
    <name evidence="4" type="ORF">Bpfe_019102</name>
</gene>
<evidence type="ECO:0000313" key="5">
    <source>
        <dbReference type="Proteomes" id="UP001233172"/>
    </source>
</evidence>
<organism evidence="4 5">
    <name type="scientific">Biomphalaria pfeifferi</name>
    <name type="common">Bloodfluke planorb</name>
    <name type="synonym">Freshwater snail</name>
    <dbReference type="NCBI Taxonomy" id="112525"/>
    <lineage>
        <taxon>Eukaryota</taxon>
        <taxon>Metazoa</taxon>
        <taxon>Spiralia</taxon>
        <taxon>Lophotrochozoa</taxon>
        <taxon>Mollusca</taxon>
        <taxon>Gastropoda</taxon>
        <taxon>Heterobranchia</taxon>
        <taxon>Euthyneura</taxon>
        <taxon>Panpulmonata</taxon>
        <taxon>Hygrophila</taxon>
        <taxon>Lymnaeoidea</taxon>
        <taxon>Planorbidae</taxon>
        <taxon>Biomphalaria</taxon>
    </lineage>
</organism>
<feature type="repeat" description="ANK" evidence="3">
    <location>
        <begin position="42"/>
        <end position="74"/>
    </location>
</feature>
<sequence length="347" mass="38272">MGADINAKNNNGDTALMLATSRKVIQCLLNDRSLHLDERNSTGNTTLMSAIETSHLQKVKLLISAGASPHRRVGEFLQNGSISWSGPDESAFDLAERMGFGQLLKLLYRAKMVNLNPLKLAAVDNDFESCITLLKYKLCQKNDTQNHRPNILCYVLKQIQQRDAIPSSDIEFVRELCRLGMDVNSCQYCTNSRMELVLNIGSYDMAEILCAHGAKVTYKGSALDVALENSLTGTASLLFNHGAAFDSEYAFSKALQSNNAKMLNFLMKCAESKDLAKKQEAFIRAVKLGDIQNIQILLDAGQDINRVHDNKTPSMSAVHKEVINFLLNNGADVILKTNTTPLINAIS</sequence>
<protein>
    <submittedName>
        <fullName evidence="4">Ankyrin repeat and KH domain-containing protein 1</fullName>
    </submittedName>
</protein>
<dbReference type="PROSITE" id="PS50297">
    <property type="entry name" value="ANK_REP_REGION"/>
    <property type="match status" value="1"/>
</dbReference>
<name>A0AAD8BBJ0_BIOPF</name>
<keyword evidence="5" id="KW-1185">Reference proteome</keyword>
<dbReference type="SUPFAM" id="SSF48403">
    <property type="entry name" value="Ankyrin repeat"/>
    <property type="match status" value="1"/>
</dbReference>
<dbReference type="InterPro" id="IPR002110">
    <property type="entry name" value="Ankyrin_rpt"/>
</dbReference>
<keyword evidence="2 3" id="KW-0040">ANK repeat</keyword>
<proteinExistence type="predicted"/>
<dbReference type="SMART" id="SM00248">
    <property type="entry name" value="ANK"/>
    <property type="match status" value="8"/>
</dbReference>
<dbReference type="EMBL" id="JASAOG010000103">
    <property type="protein sequence ID" value="KAK0051523.1"/>
    <property type="molecule type" value="Genomic_DNA"/>
</dbReference>
<evidence type="ECO:0000256" key="1">
    <source>
        <dbReference type="ARBA" id="ARBA00022737"/>
    </source>
</evidence>
<evidence type="ECO:0000313" key="4">
    <source>
        <dbReference type="EMBL" id="KAK0051523.1"/>
    </source>
</evidence>
<dbReference type="Gene3D" id="1.25.40.20">
    <property type="entry name" value="Ankyrin repeat-containing domain"/>
    <property type="match status" value="3"/>
</dbReference>
<dbReference type="PROSITE" id="PS50088">
    <property type="entry name" value="ANK_REPEAT"/>
    <property type="match status" value="1"/>
</dbReference>
<accession>A0AAD8BBJ0</accession>
<dbReference type="Proteomes" id="UP001233172">
    <property type="component" value="Unassembled WGS sequence"/>
</dbReference>
<dbReference type="Pfam" id="PF12796">
    <property type="entry name" value="Ank_2"/>
    <property type="match status" value="2"/>
</dbReference>
<reference evidence="4" key="1">
    <citation type="journal article" date="2023" name="PLoS Negl. Trop. Dis.">
        <title>A genome sequence for Biomphalaria pfeifferi, the major vector snail for the human-infecting parasite Schistosoma mansoni.</title>
        <authorList>
            <person name="Bu L."/>
            <person name="Lu L."/>
            <person name="Laidemitt M.R."/>
            <person name="Zhang S.M."/>
            <person name="Mutuku M."/>
            <person name="Mkoji G."/>
            <person name="Steinauer M."/>
            <person name="Loker E.S."/>
        </authorList>
    </citation>
    <scope>NUCLEOTIDE SEQUENCE</scope>
    <source>
        <strain evidence="4">KasaAsao</strain>
    </source>
</reference>
<comment type="caution">
    <text evidence="4">The sequence shown here is derived from an EMBL/GenBank/DDBJ whole genome shotgun (WGS) entry which is preliminary data.</text>
</comment>
<dbReference type="PANTHER" id="PTHR24171">
    <property type="entry name" value="ANKYRIN REPEAT DOMAIN-CONTAINING PROTEIN 39-RELATED"/>
    <property type="match status" value="1"/>
</dbReference>
<evidence type="ECO:0000256" key="2">
    <source>
        <dbReference type="ARBA" id="ARBA00023043"/>
    </source>
</evidence>
<evidence type="ECO:0000256" key="3">
    <source>
        <dbReference type="PROSITE-ProRule" id="PRU00023"/>
    </source>
</evidence>
<dbReference type="AlphaFoldDB" id="A0AAD8BBJ0"/>
<dbReference type="InterPro" id="IPR036770">
    <property type="entry name" value="Ankyrin_rpt-contain_sf"/>
</dbReference>
<reference evidence="4" key="2">
    <citation type="submission" date="2023-04" db="EMBL/GenBank/DDBJ databases">
        <authorList>
            <person name="Bu L."/>
            <person name="Lu L."/>
            <person name="Laidemitt M.R."/>
            <person name="Zhang S.M."/>
            <person name="Mutuku M."/>
            <person name="Mkoji G."/>
            <person name="Steinauer M."/>
            <person name="Loker E.S."/>
        </authorList>
    </citation>
    <scope>NUCLEOTIDE SEQUENCE</scope>
    <source>
        <strain evidence="4">KasaAsao</strain>
        <tissue evidence="4">Whole Snail</tissue>
    </source>
</reference>